<feature type="domain" description="OmpA-like" evidence="5">
    <location>
        <begin position="15"/>
        <end position="130"/>
    </location>
</feature>
<dbReference type="CDD" id="cd07185">
    <property type="entry name" value="OmpA_C-like"/>
    <property type="match status" value="1"/>
</dbReference>
<dbReference type="InterPro" id="IPR006665">
    <property type="entry name" value="OmpA-like"/>
</dbReference>
<evidence type="ECO:0000259" key="5">
    <source>
        <dbReference type="PROSITE" id="PS51123"/>
    </source>
</evidence>
<name>A0A516IPN6_9SPHN</name>
<protein>
    <submittedName>
        <fullName evidence="6">OmpA family protein</fullName>
    </submittedName>
</protein>
<evidence type="ECO:0000256" key="1">
    <source>
        <dbReference type="ARBA" id="ARBA00004442"/>
    </source>
</evidence>
<organism evidence="6 7">
    <name type="scientific">Sphingomonas xanthus</name>
    <dbReference type="NCBI Taxonomy" id="2594473"/>
    <lineage>
        <taxon>Bacteria</taxon>
        <taxon>Pseudomonadati</taxon>
        <taxon>Pseudomonadota</taxon>
        <taxon>Alphaproteobacteria</taxon>
        <taxon>Sphingomonadales</taxon>
        <taxon>Sphingomonadaceae</taxon>
        <taxon>Sphingomonas</taxon>
    </lineage>
</organism>
<dbReference type="PRINTS" id="PR01021">
    <property type="entry name" value="OMPADOMAIN"/>
</dbReference>
<dbReference type="AlphaFoldDB" id="A0A516IPN6"/>
<sequence>MTVLLACIGNMAAAQGEMPNQPSVMVFFDWGRPELRRDDEATLDRVAAAYAMKGATRLLLEGHTDRSGSAATNRAAGLRRAEEVRHQLMKRAIPGNAMRIVSFGEDRPLVPTADGVREVQNRRVVIVFEE</sequence>
<dbReference type="OrthoDB" id="189250at2"/>
<evidence type="ECO:0000313" key="7">
    <source>
        <dbReference type="Proteomes" id="UP000321857"/>
    </source>
</evidence>
<reference evidence="6 7" key="1">
    <citation type="submission" date="2019-07" db="EMBL/GenBank/DDBJ databases">
        <title>Sphingomonas AE3 Genome sequencing and assembly.</title>
        <authorList>
            <person name="Kim H."/>
        </authorList>
    </citation>
    <scope>NUCLEOTIDE SEQUENCE [LARGE SCALE GENOMIC DNA]</scope>
    <source>
        <strain evidence="6 7">AE3</strain>
    </source>
</reference>
<proteinExistence type="predicted"/>
<dbReference type="PROSITE" id="PS51123">
    <property type="entry name" value="OMPA_2"/>
    <property type="match status" value="1"/>
</dbReference>
<keyword evidence="3" id="KW-0998">Cell outer membrane</keyword>
<keyword evidence="7" id="KW-1185">Reference proteome</keyword>
<accession>A0A516IPN6</accession>
<dbReference type="PANTHER" id="PTHR30329:SF21">
    <property type="entry name" value="LIPOPROTEIN YIAD-RELATED"/>
    <property type="match status" value="1"/>
</dbReference>
<dbReference type="Gene3D" id="3.30.1330.60">
    <property type="entry name" value="OmpA-like domain"/>
    <property type="match status" value="1"/>
</dbReference>
<dbReference type="InterPro" id="IPR050330">
    <property type="entry name" value="Bact_OuterMem_StrucFunc"/>
</dbReference>
<gene>
    <name evidence="6" type="ORF">FMM02_02060</name>
</gene>
<evidence type="ECO:0000256" key="2">
    <source>
        <dbReference type="ARBA" id="ARBA00023136"/>
    </source>
</evidence>
<evidence type="ECO:0000256" key="4">
    <source>
        <dbReference type="PROSITE-ProRule" id="PRU00473"/>
    </source>
</evidence>
<comment type="subcellular location">
    <subcellularLocation>
        <location evidence="1">Cell outer membrane</location>
    </subcellularLocation>
</comment>
<dbReference type="GO" id="GO:0009279">
    <property type="term" value="C:cell outer membrane"/>
    <property type="evidence" value="ECO:0007669"/>
    <property type="project" value="UniProtKB-SubCell"/>
</dbReference>
<evidence type="ECO:0000256" key="3">
    <source>
        <dbReference type="ARBA" id="ARBA00023237"/>
    </source>
</evidence>
<dbReference type="EMBL" id="CP041659">
    <property type="protein sequence ID" value="QDP18849.1"/>
    <property type="molecule type" value="Genomic_DNA"/>
</dbReference>
<dbReference type="Proteomes" id="UP000321857">
    <property type="component" value="Chromosome"/>
</dbReference>
<dbReference type="InterPro" id="IPR036737">
    <property type="entry name" value="OmpA-like_sf"/>
</dbReference>
<dbReference type="PANTHER" id="PTHR30329">
    <property type="entry name" value="STATOR ELEMENT OF FLAGELLAR MOTOR COMPLEX"/>
    <property type="match status" value="1"/>
</dbReference>
<evidence type="ECO:0000313" key="6">
    <source>
        <dbReference type="EMBL" id="QDP18849.1"/>
    </source>
</evidence>
<keyword evidence="2 4" id="KW-0472">Membrane</keyword>
<dbReference type="InterPro" id="IPR006664">
    <property type="entry name" value="OMP_bac"/>
</dbReference>
<dbReference type="Pfam" id="PF00691">
    <property type="entry name" value="OmpA"/>
    <property type="match status" value="1"/>
</dbReference>
<dbReference type="SUPFAM" id="SSF103088">
    <property type="entry name" value="OmpA-like"/>
    <property type="match status" value="1"/>
</dbReference>
<dbReference type="KEGG" id="sxa:FMM02_02060"/>